<dbReference type="InterPro" id="IPR029069">
    <property type="entry name" value="HotDog_dom_sf"/>
</dbReference>
<dbReference type="InterPro" id="IPR003965">
    <property type="entry name" value="Fatty_acid_synthase"/>
</dbReference>
<dbReference type="InterPro" id="IPR002539">
    <property type="entry name" value="MaoC-like_dom"/>
</dbReference>
<sequence>MATIEVGPGSGGASTWRAALGLIPRSRPGELPGVEFVRRGVTVDVEHLAAYGKICGFRLNDTLPATYPHVLAFPLGMRLLTASDFPFPAVGLVHIGNTITLRRPLDVGETFDISVRAANLRPHDRGRQVDLLATASAGGDEVWTSVSTYLSRSGPASARTGKWEPPASTAEWRVPPRIGNAYAGVSGDRNPIHTSSVVARLFGFPRRIAHGMWSKARCLAALEGRLPGAYTVDVQFRQPILLPSTVRFAYGDGRFELFGTRPHLAGQVTPA</sequence>
<feature type="domain" description="MaoC-like" evidence="2">
    <location>
        <begin position="180"/>
        <end position="248"/>
    </location>
</feature>
<dbReference type="RefSeq" id="WP_215788516.1">
    <property type="nucleotide sequence ID" value="NZ_JAHKKG010000005.1"/>
</dbReference>
<proteinExistence type="inferred from homology"/>
<dbReference type="Proteomes" id="UP001519654">
    <property type="component" value="Unassembled WGS sequence"/>
</dbReference>
<dbReference type="EMBL" id="JAHKKG010000005">
    <property type="protein sequence ID" value="MBU2665301.1"/>
    <property type="molecule type" value="Genomic_DNA"/>
</dbReference>
<evidence type="ECO:0000313" key="4">
    <source>
        <dbReference type="Proteomes" id="UP001519654"/>
    </source>
</evidence>
<evidence type="ECO:0000313" key="3">
    <source>
        <dbReference type="EMBL" id="MBU2665301.1"/>
    </source>
</evidence>
<dbReference type="Pfam" id="PF01575">
    <property type="entry name" value="MaoC_dehydratas"/>
    <property type="match status" value="1"/>
</dbReference>
<dbReference type="Gene3D" id="3.10.129.10">
    <property type="entry name" value="Hotdog Thioesterase"/>
    <property type="match status" value="1"/>
</dbReference>
<evidence type="ECO:0000256" key="1">
    <source>
        <dbReference type="ARBA" id="ARBA00005254"/>
    </source>
</evidence>
<keyword evidence="4" id="KW-1185">Reference proteome</keyword>
<organism evidence="3 4">
    <name type="scientific">Paractinoplanes bogorensis</name>
    <dbReference type="NCBI Taxonomy" id="1610840"/>
    <lineage>
        <taxon>Bacteria</taxon>
        <taxon>Bacillati</taxon>
        <taxon>Actinomycetota</taxon>
        <taxon>Actinomycetes</taxon>
        <taxon>Micromonosporales</taxon>
        <taxon>Micromonosporaceae</taxon>
        <taxon>Paractinoplanes</taxon>
    </lineage>
</organism>
<comment type="similarity">
    <text evidence="1">Belongs to the enoyl-CoA hydratase/isomerase family.</text>
</comment>
<comment type="caution">
    <text evidence="3">The sequence shown here is derived from an EMBL/GenBank/DDBJ whole genome shotgun (WGS) entry which is preliminary data.</text>
</comment>
<dbReference type="SUPFAM" id="SSF54637">
    <property type="entry name" value="Thioesterase/thiol ester dehydrase-isomerase"/>
    <property type="match status" value="2"/>
</dbReference>
<accession>A0ABS5YQF2</accession>
<dbReference type="PRINTS" id="PR01483">
    <property type="entry name" value="FASYNTHASE"/>
</dbReference>
<reference evidence="3 4" key="1">
    <citation type="submission" date="2021-06" db="EMBL/GenBank/DDBJ databases">
        <title>Actinoplanes lichenicola sp. nov., and Actinoplanes ovalisporus sp. nov., isolated from lichen in Thailand.</title>
        <authorList>
            <person name="Saeng-In P."/>
            <person name="Kanchanasin P."/>
            <person name="Yuki M."/>
            <person name="Kudo T."/>
            <person name="Ohkuma M."/>
            <person name="Phongsopitanun W."/>
            <person name="Tanasupawat S."/>
        </authorList>
    </citation>
    <scope>NUCLEOTIDE SEQUENCE [LARGE SCALE GENOMIC DNA]</scope>
    <source>
        <strain evidence="3 4">NBRC 110975</strain>
    </source>
</reference>
<evidence type="ECO:0000259" key="2">
    <source>
        <dbReference type="Pfam" id="PF01575"/>
    </source>
</evidence>
<name>A0ABS5YQF2_9ACTN</name>
<dbReference type="PANTHER" id="PTHR43841:SF1">
    <property type="entry name" value="3-HYDROXYACYL-THIOESTER DEHYDRATASE X"/>
    <property type="match status" value="1"/>
</dbReference>
<protein>
    <recommendedName>
        <fullName evidence="2">MaoC-like domain-containing protein</fullName>
    </recommendedName>
</protein>
<dbReference type="PANTHER" id="PTHR43841">
    <property type="entry name" value="3-HYDROXYACYL-THIOESTER DEHYDRATASE HTDX-RELATED"/>
    <property type="match status" value="1"/>
</dbReference>
<gene>
    <name evidence="3" type="ORF">KOI35_17490</name>
</gene>